<proteinExistence type="predicted"/>
<dbReference type="Proteomes" id="UP000051202">
    <property type="component" value="Unassembled WGS sequence"/>
</dbReference>
<gene>
    <name evidence="1" type="ORF">AS194_05555</name>
</gene>
<dbReference type="EMBL" id="LNDJ01000049">
    <property type="protein sequence ID" value="KRU23196.1"/>
    <property type="molecule type" value="Genomic_DNA"/>
</dbReference>
<dbReference type="AlphaFoldDB" id="A0A0T6DTB0"/>
<reference evidence="1 2" key="1">
    <citation type="submission" date="2015-11" db="EMBL/GenBank/DDBJ databases">
        <title>Permanent draft genome of Psychrobacter piscatorii LQ58.</title>
        <authorList>
            <person name="Zhou M."/>
            <person name="Dong B."/>
            <person name="Liu Q."/>
        </authorList>
    </citation>
    <scope>NUCLEOTIDE SEQUENCE [LARGE SCALE GENOMIC DNA]</scope>
    <source>
        <strain evidence="1 2">LQ58</strain>
    </source>
</reference>
<keyword evidence="2" id="KW-1185">Reference proteome</keyword>
<sequence>MVNAAFLFATMSILVKNAATNLHMNEDELAFWRSLLPALVIFGTTLARKKTLKTPFFGVICSAV</sequence>
<evidence type="ECO:0000313" key="2">
    <source>
        <dbReference type="Proteomes" id="UP000051202"/>
    </source>
</evidence>
<comment type="caution">
    <text evidence="1">The sequence shown here is derived from an EMBL/GenBank/DDBJ whole genome shotgun (WGS) entry which is preliminary data.</text>
</comment>
<protein>
    <submittedName>
        <fullName evidence="1">Uncharacterized protein</fullName>
    </submittedName>
</protein>
<organism evidence="1 2">
    <name type="scientific">Psychrobacter piscatorii</name>
    <dbReference type="NCBI Taxonomy" id="554343"/>
    <lineage>
        <taxon>Bacteria</taxon>
        <taxon>Pseudomonadati</taxon>
        <taxon>Pseudomonadota</taxon>
        <taxon>Gammaproteobacteria</taxon>
        <taxon>Moraxellales</taxon>
        <taxon>Moraxellaceae</taxon>
        <taxon>Psychrobacter</taxon>
    </lineage>
</organism>
<evidence type="ECO:0000313" key="1">
    <source>
        <dbReference type="EMBL" id="KRU23196.1"/>
    </source>
</evidence>
<accession>A0A0T6DTB0</accession>
<name>A0A0T6DTB0_9GAMM</name>